<sequence>MSAAVPVPSLDLGGIEVAWLADIPSMEFAPDDLLVPGGGDQGPGRSLDLTFGGYLITTDAETVLVDTGVGDGKIRPRPGWDRRSDGALPAALARAGRALADVGAVHLTHLHADHVGWNTAWDGESWIPTFPEARYLASGDELDWAREGHGRDPGFLYGSYADSVLPLIERGRLEAVGDGFRIGDRIEVRAVPGHTPGSSAVIVRGRRETAVLSGDLIHHPHQFAHPLTCSRFCVDRVASARARRGLLDWTARHGAILMPAHFGWGRVEVADGRFRFRSIPR</sequence>
<keyword evidence="3" id="KW-0378">Hydrolase</keyword>
<dbReference type="InterPro" id="IPR036866">
    <property type="entry name" value="RibonucZ/Hydroxyglut_hydro"/>
</dbReference>
<protein>
    <submittedName>
        <fullName evidence="6">MBL fold metallo-hydrolase</fullName>
    </submittedName>
</protein>
<dbReference type="EMBL" id="BSTJ01000002">
    <property type="protein sequence ID" value="GLY73750.1"/>
    <property type="molecule type" value="Genomic_DNA"/>
</dbReference>
<organism evidence="6 7">
    <name type="scientific">Actinoallomurus iriomotensis</name>
    <dbReference type="NCBI Taxonomy" id="478107"/>
    <lineage>
        <taxon>Bacteria</taxon>
        <taxon>Bacillati</taxon>
        <taxon>Actinomycetota</taxon>
        <taxon>Actinomycetes</taxon>
        <taxon>Streptosporangiales</taxon>
        <taxon>Thermomonosporaceae</taxon>
        <taxon>Actinoallomurus</taxon>
    </lineage>
</organism>
<keyword evidence="2" id="KW-0479">Metal-binding</keyword>
<gene>
    <name evidence="6" type="ORF">Airi01_020170</name>
</gene>
<dbReference type="RefSeq" id="WP_285619265.1">
    <property type="nucleotide sequence ID" value="NZ_BSTJ01000002.1"/>
</dbReference>
<evidence type="ECO:0000313" key="6">
    <source>
        <dbReference type="EMBL" id="GLY73750.1"/>
    </source>
</evidence>
<evidence type="ECO:0000256" key="2">
    <source>
        <dbReference type="ARBA" id="ARBA00022723"/>
    </source>
</evidence>
<dbReference type="Pfam" id="PF00753">
    <property type="entry name" value="Lactamase_B"/>
    <property type="match status" value="1"/>
</dbReference>
<evidence type="ECO:0000256" key="1">
    <source>
        <dbReference type="ARBA" id="ARBA00007749"/>
    </source>
</evidence>
<dbReference type="SMART" id="SM00849">
    <property type="entry name" value="Lactamase_B"/>
    <property type="match status" value="1"/>
</dbReference>
<dbReference type="Gene3D" id="3.60.15.10">
    <property type="entry name" value="Ribonuclease Z/Hydroxyacylglutathione hydrolase-like"/>
    <property type="match status" value="1"/>
</dbReference>
<proteinExistence type="inferred from homology"/>
<dbReference type="PANTHER" id="PTHR42978">
    <property type="entry name" value="QUORUM-QUENCHING LACTONASE YTNP-RELATED-RELATED"/>
    <property type="match status" value="1"/>
</dbReference>
<keyword evidence="4" id="KW-0862">Zinc</keyword>
<feature type="domain" description="Metallo-beta-lactamase" evidence="5">
    <location>
        <begin position="50"/>
        <end position="261"/>
    </location>
</feature>
<accession>A0A9W6RH01</accession>
<evidence type="ECO:0000256" key="3">
    <source>
        <dbReference type="ARBA" id="ARBA00022801"/>
    </source>
</evidence>
<reference evidence="6" key="1">
    <citation type="submission" date="2023-03" db="EMBL/GenBank/DDBJ databases">
        <title>Actinoallomurus iriomotensis NBRC 103681.</title>
        <authorList>
            <person name="Ichikawa N."/>
            <person name="Sato H."/>
            <person name="Tonouchi N."/>
        </authorList>
    </citation>
    <scope>NUCLEOTIDE SEQUENCE</scope>
    <source>
        <strain evidence="6">NBRC 103681</strain>
    </source>
</reference>
<dbReference type="SUPFAM" id="SSF56281">
    <property type="entry name" value="Metallo-hydrolase/oxidoreductase"/>
    <property type="match status" value="1"/>
</dbReference>
<evidence type="ECO:0000313" key="7">
    <source>
        <dbReference type="Proteomes" id="UP001165135"/>
    </source>
</evidence>
<dbReference type="AlphaFoldDB" id="A0A9W6RH01"/>
<evidence type="ECO:0000259" key="5">
    <source>
        <dbReference type="SMART" id="SM00849"/>
    </source>
</evidence>
<dbReference type="InterPro" id="IPR051013">
    <property type="entry name" value="MBL_superfamily_lactonases"/>
</dbReference>
<dbReference type="GO" id="GO:0016787">
    <property type="term" value="F:hydrolase activity"/>
    <property type="evidence" value="ECO:0007669"/>
    <property type="project" value="UniProtKB-KW"/>
</dbReference>
<dbReference type="PANTHER" id="PTHR42978:SF6">
    <property type="entry name" value="QUORUM-QUENCHING LACTONASE YTNP-RELATED"/>
    <property type="match status" value="1"/>
</dbReference>
<evidence type="ECO:0000256" key="4">
    <source>
        <dbReference type="ARBA" id="ARBA00022833"/>
    </source>
</evidence>
<dbReference type="CDD" id="cd16277">
    <property type="entry name" value="metallo-hydrolase-like_MBL-fold"/>
    <property type="match status" value="1"/>
</dbReference>
<dbReference type="InterPro" id="IPR001279">
    <property type="entry name" value="Metallo-B-lactamas"/>
</dbReference>
<dbReference type="GO" id="GO:0046872">
    <property type="term" value="F:metal ion binding"/>
    <property type="evidence" value="ECO:0007669"/>
    <property type="project" value="UniProtKB-KW"/>
</dbReference>
<comment type="similarity">
    <text evidence="1">Belongs to the metallo-beta-lactamase superfamily.</text>
</comment>
<name>A0A9W6RH01_9ACTN</name>
<comment type="caution">
    <text evidence="6">The sequence shown here is derived from an EMBL/GenBank/DDBJ whole genome shotgun (WGS) entry which is preliminary data.</text>
</comment>
<dbReference type="Proteomes" id="UP001165135">
    <property type="component" value="Unassembled WGS sequence"/>
</dbReference>